<dbReference type="EMBL" id="QBMC01000054">
    <property type="protein sequence ID" value="PZO18537.1"/>
    <property type="molecule type" value="Genomic_DNA"/>
</dbReference>
<proteinExistence type="predicted"/>
<gene>
    <name evidence="2" type="ORF">DCF25_09725</name>
</gene>
<dbReference type="SUPFAM" id="SSF53474">
    <property type="entry name" value="alpha/beta-Hydrolases"/>
    <property type="match status" value="1"/>
</dbReference>
<evidence type="ECO:0000313" key="2">
    <source>
        <dbReference type="EMBL" id="PZO18537.1"/>
    </source>
</evidence>
<accession>A0A2W4UGY5</accession>
<dbReference type="InterPro" id="IPR029058">
    <property type="entry name" value="AB_hydrolase_fold"/>
</dbReference>
<feature type="domain" description="AB hydrolase-1" evidence="1">
    <location>
        <begin position="66"/>
        <end position="254"/>
    </location>
</feature>
<dbReference type="PANTHER" id="PTHR22753:SF48">
    <property type="entry name" value="PHOSPHOLIPID_GLYCEROL ACYLTRANSFERASE DOMAIN-CONTAINING PROTEIN"/>
    <property type="match status" value="1"/>
</dbReference>
<protein>
    <submittedName>
        <fullName evidence="2">Alpha/beta hydrolase</fullName>
    </submittedName>
</protein>
<keyword evidence="2" id="KW-0378">Hydrolase</keyword>
<dbReference type="PRINTS" id="PR00111">
    <property type="entry name" value="ABHYDROLASE"/>
</dbReference>
<dbReference type="AlphaFoldDB" id="A0A2W4UGY5"/>
<dbReference type="Gene3D" id="3.40.50.1820">
    <property type="entry name" value="alpha/beta hydrolase"/>
    <property type="match status" value="1"/>
</dbReference>
<dbReference type="GO" id="GO:0016020">
    <property type="term" value="C:membrane"/>
    <property type="evidence" value="ECO:0007669"/>
    <property type="project" value="TreeGrafter"/>
</dbReference>
<organism evidence="2 3">
    <name type="scientific">Leptolyngbya foveolarum</name>
    <dbReference type="NCBI Taxonomy" id="47253"/>
    <lineage>
        <taxon>Bacteria</taxon>
        <taxon>Bacillati</taxon>
        <taxon>Cyanobacteriota</taxon>
        <taxon>Cyanophyceae</taxon>
        <taxon>Leptolyngbyales</taxon>
        <taxon>Leptolyngbyaceae</taxon>
        <taxon>Leptolyngbya group</taxon>
        <taxon>Leptolyngbya</taxon>
    </lineage>
</organism>
<evidence type="ECO:0000259" key="1">
    <source>
        <dbReference type="Pfam" id="PF12697"/>
    </source>
</evidence>
<evidence type="ECO:0000313" key="3">
    <source>
        <dbReference type="Proteomes" id="UP000249354"/>
    </source>
</evidence>
<dbReference type="PANTHER" id="PTHR22753">
    <property type="entry name" value="TRANSMEMBRANE PROTEIN 68"/>
    <property type="match status" value="1"/>
</dbReference>
<reference evidence="2 3" key="2">
    <citation type="submission" date="2018-06" db="EMBL/GenBank/DDBJ databases">
        <title>Metagenomic assembly of (sub)arctic Cyanobacteria and their associated microbiome from non-axenic cultures.</title>
        <authorList>
            <person name="Baurain D."/>
        </authorList>
    </citation>
    <scope>NUCLEOTIDE SEQUENCE [LARGE SCALE GENOMIC DNA]</scope>
    <source>
        <strain evidence="2">ULC129bin1</strain>
    </source>
</reference>
<name>A0A2W4UGY5_9CYAN</name>
<reference evidence="3" key="1">
    <citation type="submission" date="2018-04" db="EMBL/GenBank/DDBJ databases">
        <authorList>
            <person name="Cornet L."/>
        </authorList>
    </citation>
    <scope>NUCLEOTIDE SEQUENCE [LARGE SCALE GENOMIC DNA]</scope>
</reference>
<comment type="caution">
    <text evidence="2">The sequence shown here is derived from an EMBL/GenBank/DDBJ whole genome shotgun (WGS) entry which is preliminary data.</text>
</comment>
<dbReference type="Proteomes" id="UP000249354">
    <property type="component" value="Unassembled WGS sequence"/>
</dbReference>
<dbReference type="GO" id="GO:0016787">
    <property type="term" value="F:hydrolase activity"/>
    <property type="evidence" value="ECO:0007669"/>
    <property type="project" value="UniProtKB-KW"/>
</dbReference>
<dbReference type="InterPro" id="IPR000073">
    <property type="entry name" value="AB_hydrolase_1"/>
</dbReference>
<dbReference type="Pfam" id="PF12697">
    <property type="entry name" value="Abhydrolase_6"/>
    <property type="match status" value="1"/>
</dbReference>
<sequence>MASETATGKSVGPVRFLPSKEAAPDKPLFIFLPGMDGAGTLFRPQEKRLMPWFDVRCVSIALTDKSGWVRLARKVGELIRDELPGGGTKGHRRGVYLCGESFGGCLAMHVLTQFPELFERVVLVNPASSFRRLPWMHLGSLITRRLPSQAYQFSSLGLVPLLIEPHRVSGRDRRDMTAAMSAVSARTASWRMQLLSEFEAERLPLERMTHPVLLVAGENDRLLPSKREAKGLLGRFPNAQLKVLPHSGHACLLERETNLQKILLEAGFLPL</sequence>